<accession>A0A5B7EZ10</accession>
<gene>
    <name evidence="2" type="ORF">E2C01_032186</name>
</gene>
<name>A0A5B7EZ10_PORTR</name>
<reference evidence="2 3" key="1">
    <citation type="submission" date="2019-05" db="EMBL/GenBank/DDBJ databases">
        <title>Another draft genome of Portunus trituberculatus and its Hox gene families provides insights of decapod evolution.</title>
        <authorList>
            <person name="Jeong J.-H."/>
            <person name="Song I."/>
            <person name="Kim S."/>
            <person name="Choi T."/>
            <person name="Kim D."/>
            <person name="Ryu S."/>
            <person name="Kim W."/>
        </authorList>
    </citation>
    <scope>NUCLEOTIDE SEQUENCE [LARGE SCALE GENOMIC DNA]</scope>
    <source>
        <tissue evidence="2">Muscle</tissue>
    </source>
</reference>
<dbReference type="EMBL" id="VSRR010004136">
    <property type="protein sequence ID" value="MPC38675.1"/>
    <property type="molecule type" value="Genomic_DNA"/>
</dbReference>
<proteinExistence type="predicted"/>
<dbReference type="AlphaFoldDB" id="A0A5B7EZ10"/>
<feature type="compositionally biased region" description="Basic and acidic residues" evidence="1">
    <location>
        <begin position="19"/>
        <end position="33"/>
    </location>
</feature>
<comment type="caution">
    <text evidence="2">The sequence shown here is derived from an EMBL/GenBank/DDBJ whole genome shotgun (WGS) entry which is preliminary data.</text>
</comment>
<keyword evidence="3" id="KW-1185">Reference proteome</keyword>
<feature type="region of interest" description="Disordered" evidence="1">
    <location>
        <begin position="12"/>
        <end position="37"/>
    </location>
</feature>
<evidence type="ECO:0000313" key="2">
    <source>
        <dbReference type="EMBL" id="MPC38675.1"/>
    </source>
</evidence>
<sequence length="60" mass="6145">MMPGLCPSCAVSGAGGMRAKVDKGAGRGEESSCRHAAGRASTPPLARFIHKKRSFICAGL</sequence>
<dbReference type="Proteomes" id="UP000324222">
    <property type="component" value="Unassembled WGS sequence"/>
</dbReference>
<organism evidence="2 3">
    <name type="scientific">Portunus trituberculatus</name>
    <name type="common">Swimming crab</name>
    <name type="synonym">Neptunus trituberculatus</name>
    <dbReference type="NCBI Taxonomy" id="210409"/>
    <lineage>
        <taxon>Eukaryota</taxon>
        <taxon>Metazoa</taxon>
        <taxon>Ecdysozoa</taxon>
        <taxon>Arthropoda</taxon>
        <taxon>Crustacea</taxon>
        <taxon>Multicrustacea</taxon>
        <taxon>Malacostraca</taxon>
        <taxon>Eumalacostraca</taxon>
        <taxon>Eucarida</taxon>
        <taxon>Decapoda</taxon>
        <taxon>Pleocyemata</taxon>
        <taxon>Brachyura</taxon>
        <taxon>Eubrachyura</taxon>
        <taxon>Portunoidea</taxon>
        <taxon>Portunidae</taxon>
        <taxon>Portuninae</taxon>
        <taxon>Portunus</taxon>
    </lineage>
</organism>
<evidence type="ECO:0000313" key="3">
    <source>
        <dbReference type="Proteomes" id="UP000324222"/>
    </source>
</evidence>
<protein>
    <submittedName>
        <fullName evidence="2">Uncharacterized protein</fullName>
    </submittedName>
</protein>
<evidence type="ECO:0000256" key="1">
    <source>
        <dbReference type="SAM" id="MobiDB-lite"/>
    </source>
</evidence>